<dbReference type="PANTHER" id="PTHR23407:SF1">
    <property type="entry name" value="5-FORMYLTETRAHYDROFOLATE CYCLO-LIGASE"/>
    <property type="match status" value="1"/>
</dbReference>
<evidence type="ECO:0000256" key="1">
    <source>
        <dbReference type="ARBA" id="ARBA00010638"/>
    </source>
</evidence>
<dbReference type="PIRSF" id="PIRSF006806">
    <property type="entry name" value="FTHF_cligase"/>
    <property type="match status" value="1"/>
</dbReference>
<evidence type="ECO:0000256" key="3">
    <source>
        <dbReference type="ARBA" id="ARBA00022840"/>
    </source>
</evidence>
<proteinExistence type="inferred from homology"/>
<dbReference type="SUPFAM" id="SSF100950">
    <property type="entry name" value="NagB/RpiA/CoA transferase-like"/>
    <property type="match status" value="1"/>
</dbReference>
<name>A0ABY2RI68_9NOCA</name>
<dbReference type="GO" id="GO:0030272">
    <property type="term" value="F:5-formyltetrahydrofolate cyclo-ligase activity"/>
    <property type="evidence" value="ECO:0007669"/>
    <property type="project" value="UniProtKB-EC"/>
</dbReference>
<dbReference type="Gene3D" id="3.40.50.10420">
    <property type="entry name" value="NagB/RpiA/CoA transferase-like"/>
    <property type="match status" value="1"/>
</dbReference>
<evidence type="ECO:0000256" key="2">
    <source>
        <dbReference type="ARBA" id="ARBA00022741"/>
    </source>
</evidence>
<dbReference type="NCBIfam" id="TIGR02727">
    <property type="entry name" value="MTHFS_bact"/>
    <property type="match status" value="1"/>
</dbReference>
<organism evidence="5 6">
    <name type="scientific">Rhodococcus oryzae</name>
    <dbReference type="NCBI Taxonomy" id="2571143"/>
    <lineage>
        <taxon>Bacteria</taxon>
        <taxon>Bacillati</taxon>
        <taxon>Actinomycetota</taxon>
        <taxon>Actinomycetes</taxon>
        <taxon>Mycobacteriales</taxon>
        <taxon>Nocardiaceae</taxon>
        <taxon>Rhodococcus</taxon>
    </lineage>
</organism>
<evidence type="ECO:0000256" key="4">
    <source>
        <dbReference type="RuleBase" id="RU361279"/>
    </source>
</evidence>
<comment type="similarity">
    <text evidence="1 4">Belongs to the 5-formyltetrahydrofolate cyclo-ligase family.</text>
</comment>
<dbReference type="EC" id="6.3.3.2" evidence="4"/>
<keyword evidence="4" id="KW-0479">Metal-binding</keyword>
<evidence type="ECO:0000313" key="6">
    <source>
        <dbReference type="Proteomes" id="UP000305109"/>
    </source>
</evidence>
<keyword evidence="4" id="KW-0460">Magnesium</keyword>
<evidence type="ECO:0000313" key="5">
    <source>
        <dbReference type="EMBL" id="TJZ76915.1"/>
    </source>
</evidence>
<protein>
    <recommendedName>
        <fullName evidence="4">5-formyltetrahydrofolate cyclo-ligase</fullName>
        <ecNumber evidence="4">6.3.3.2</ecNumber>
    </recommendedName>
</protein>
<dbReference type="InterPro" id="IPR037171">
    <property type="entry name" value="NagB/RpiA_transferase-like"/>
</dbReference>
<dbReference type="Proteomes" id="UP000305109">
    <property type="component" value="Unassembled WGS sequence"/>
</dbReference>
<comment type="catalytic activity">
    <reaction evidence="4">
        <text>(6S)-5-formyl-5,6,7,8-tetrahydrofolate + ATP = (6R)-5,10-methenyltetrahydrofolate + ADP + phosphate</text>
        <dbReference type="Rhea" id="RHEA:10488"/>
        <dbReference type="ChEBI" id="CHEBI:30616"/>
        <dbReference type="ChEBI" id="CHEBI:43474"/>
        <dbReference type="ChEBI" id="CHEBI:57455"/>
        <dbReference type="ChEBI" id="CHEBI:57457"/>
        <dbReference type="ChEBI" id="CHEBI:456216"/>
        <dbReference type="EC" id="6.3.3.2"/>
    </reaction>
</comment>
<dbReference type="InterPro" id="IPR024185">
    <property type="entry name" value="FTHF_cligase-like_sf"/>
</dbReference>
<dbReference type="Pfam" id="PF01812">
    <property type="entry name" value="5-FTHF_cyc-lig"/>
    <property type="match status" value="1"/>
</dbReference>
<comment type="cofactor">
    <cofactor evidence="4">
        <name>Mg(2+)</name>
        <dbReference type="ChEBI" id="CHEBI:18420"/>
    </cofactor>
</comment>
<keyword evidence="2 4" id="KW-0547">Nucleotide-binding</keyword>
<accession>A0ABY2RI68</accession>
<keyword evidence="3 4" id="KW-0067">ATP-binding</keyword>
<dbReference type="InterPro" id="IPR002698">
    <property type="entry name" value="FTHF_cligase"/>
</dbReference>
<sequence length="200" mass="21086">MASVTEVTTKAQWRTRVLAARRSRDAVTRETEDRALAAAASALGDTLGPDATVCAYVPVGLEPGSTALLDALRPRVGRILLPVAREPGPLHWAEYHGTEALVSAPFGLREPGQPHLPPSAISEATAILIPALAVDERGVRLGRGAGFYDRTLDLADPAARLIAVVRDDEVVGELPDESHDIRVGWVLTPVGGLRALGIGS</sequence>
<gene>
    <name evidence="5" type="ORF">FCG67_13680</name>
</gene>
<dbReference type="PANTHER" id="PTHR23407">
    <property type="entry name" value="ATPASE INHIBITOR/5-FORMYLTETRAHYDROFOLATE CYCLO-LIGASE"/>
    <property type="match status" value="1"/>
</dbReference>
<keyword evidence="5" id="KW-0436">Ligase</keyword>
<keyword evidence="6" id="KW-1185">Reference proteome</keyword>
<comment type="caution">
    <text evidence="5">The sequence shown here is derived from an EMBL/GenBank/DDBJ whole genome shotgun (WGS) entry which is preliminary data.</text>
</comment>
<dbReference type="EMBL" id="SUMD01000006">
    <property type="protein sequence ID" value="TJZ76915.1"/>
    <property type="molecule type" value="Genomic_DNA"/>
</dbReference>
<reference evidence="5 6" key="1">
    <citation type="submission" date="2019-04" db="EMBL/GenBank/DDBJ databases">
        <title>Rhodococcus oryzae sp. nov., a novel actinomycete isolated from rhizosphere soil of rice (Oryza sativa L.).</title>
        <authorList>
            <person name="Li C."/>
        </authorList>
    </citation>
    <scope>NUCLEOTIDE SEQUENCE [LARGE SCALE GENOMIC DNA]</scope>
    <source>
        <strain evidence="5 6">NEAU-CX67</strain>
    </source>
</reference>